<evidence type="ECO:0000256" key="6">
    <source>
        <dbReference type="SAM" id="Phobius"/>
    </source>
</evidence>
<feature type="domain" description="Major facilitator superfamily (MFS) profile" evidence="7">
    <location>
        <begin position="78"/>
        <end position="576"/>
    </location>
</feature>
<dbReference type="GO" id="GO:0022857">
    <property type="term" value="F:transmembrane transporter activity"/>
    <property type="evidence" value="ECO:0007669"/>
    <property type="project" value="InterPro"/>
</dbReference>
<feature type="transmembrane region" description="Helical" evidence="6">
    <location>
        <begin position="76"/>
        <end position="100"/>
    </location>
</feature>
<feature type="transmembrane region" description="Helical" evidence="6">
    <location>
        <begin position="478"/>
        <end position="497"/>
    </location>
</feature>
<dbReference type="STRING" id="284592.Q6BQR3"/>
<keyword evidence="3 6" id="KW-0812">Transmembrane</keyword>
<dbReference type="InParanoid" id="Q6BQR3"/>
<dbReference type="AlphaFoldDB" id="Q6BQR3"/>
<feature type="transmembrane region" description="Helical" evidence="6">
    <location>
        <begin position="408"/>
        <end position="426"/>
    </location>
</feature>
<keyword evidence="5 6" id="KW-0472">Membrane</keyword>
<reference evidence="8 9" key="1">
    <citation type="journal article" date="2004" name="Nature">
        <title>Genome evolution in yeasts.</title>
        <authorList>
            <consortium name="Genolevures"/>
            <person name="Dujon B."/>
            <person name="Sherman D."/>
            <person name="Fischer G."/>
            <person name="Durrens P."/>
            <person name="Casaregola S."/>
            <person name="Lafontaine I."/>
            <person name="de Montigny J."/>
            <person name="Marck C."/>
            <person name="Neuveglise C."/>
            <person name="Talla E."/>
            <person name="Goffard N."/>
            <person name="Frangeul L."/>
            <person name="Aigle M."/>
            <person name="Anthouard V."/>
            <person name="Babour A."/>
            <person name="Barbe V."/>
            <person name="Barnay S."/>
            <person name="Blanchin S."/>
            <person name="Beckerich J.M."/>
            <person name="Beyne E."/>
            <person name="Bleykasten C."/>
            <person name="Boisrame A."/>
            <person name="Boyer J."/>
            <person name="Cattolico L."/>
            <person name="Confanioleri F."/>
            <person name="de Daruvar A."/>
            <person name="Despons L."/>
            <person name="Fabre E."/>
            <person name="Fairhead C."/>
            <person name="Ferry-Dumazet H."/>
            <person name="Groppi A."/>
            <person name="Hantraye F."/>
            <person name="Hennequin C."/>
            <person name="Jauniaux N."/>
            <person name="Joyet P."/>
            <person name="Kachouri R."/>
            <person name="Kerrest A."/>
            <person name="Koszul R."/>
            <person name="Lemaire M."/>
            <person name="Lesur I."/>
            <person name="Ma L."/>
            <person name="Muller H."/>
            <person name="Nicaud J.M."/>
            <person name="Nikolski M."/>
            <person name="Oztas S."/>
            <person name="Ozier-Kalogeropoulos O."/>
            <person name="Pellenz S."/>
            <person name="Potier S."/>
            <person name="Richard G.F."/>
            <person name="Straub M.L."/>
            <person name="Suleau A."/>
            <person name="Swennene D."/>
            <person name="Tekaia F."/>
            <person name="Wesolowski-Louvel M."/>
            <person name="Westhof E."/>
            <person name="Wirth B."/>
            <person name="Zeniou-Meyer M."/>
            <person name="Zivanovic I."/>
            <person name="Bolotin-Fukuhara M."/>
            <person name="Thierry A."/>
            <person name="Bouchier C."/>
            <person name="Caudron B."/>
            <person name="Scarpelli C."/>
            <person name="Gaillardin C."/>
            <person name="Weissenbach J."/>
            <person name="Wincker P."/>
            <person name="Souciet J.L."/>
        </authorList>
    </citation>
    <scope>NUCLEOTIDE SEQUENCE [LARGE SCALE GENOMIC DNA]</scope>
    <source>
        <strain evidence="9">ATCC 36239 / CBS 767 / BCRC 21394 / JCM 1990 / NBRC 0083 / IGC 2968</strain>
    </source>
</reference>
<sequence>MQEHVNFDGANKNLENLENQSSASLNTANISQVEGNTKSRVVRETDVQNNIGDDESDLAERLGDAHLNILPTKKMIVCLATMSLGLFISFVDQTGITIALPHIAKDLNAETTINWAGTSSLLANCVCQVLVGRFADIFGRKTVLLYSFFLLAVADLACGLAKTGVQFFIFRACCGIANGGIQSLTNIIISDIVVLKKRAKYYGILSSSIGLANCTGPLILAGFIKGSSWRTFYYIMPAICFLVAVIIYFVVNKNRKDKQEVLSRREKFKKIDYLGFIFSSAGLILLLIPISGGGSTYKWNSGLIIAMFIVGGLCLVGFLLIEWKIPRLPMIPLGLFKSGSLSLVLSTNFLYGMTYYSFTYYIPYYFQIVRGYDSIMASVLLIPLVLMQAINSIISGQIISYTGHYKHVILFGYGSWVLSCGLLLLWSETINIGVVIVVLLIMGIGLGFTFQPCMVAAQAQARKSERAVVIGARNVIRSFGGAIGIAMGSLIVSNTLLKEINQALVHKEKYANIPTDYLNYLKSHIYTRIEVTGLNEKQVKVIKSMYMKSLMNYFYLGIPLIGICFISSFFLKDRGVQCIDEQPEPKDKEKDITSK</sequence>
<feature type="transmembrane region" description="Helical" evidence="6">
    <location>
        <begin position="271"/>
        <end position="290"/>
    </location>
</feature>
<dbReference type="Pfam" id="PF07690">
    <property type="entry name" value="MFS_1"/>
    <property type="match status" value="1"/>
</dbReference>
<organism evidence="8 9">
    <name type="scientific">Debaryomyces hansenii (strain ATCC 36239 / CBS 767 / BCRC 21394 / JCM 1990 / NBRC 0083 / IGC 2968)</name>
    <name type="common">Yeast</name>
    <name type="synonym">Torulaspora hansenii</name>
    <dbReference type="NCBI Taxonomy" id="284592"/>
    <lineage>
        <taxon>Eukaryota</taxon>
        <taxon>Fungi</taxon>
        <taxon>Dikarya</taxon>
        <taxon>Ascomycota</taxon>
        <taxon>Saccharomycotina</taxon>
        <taxon>Pichiomycetes</taxon>
        <taxon>Debaryomycetaceae</taxon>
        <taxon>Debaryomyces</taxon>
    </lineage>
</organism>
<feature type="transmembrane region" description="Helical" evidence="6">
    <location>
        <begin position="112"/>
        <end position="131"/>
    </location>
</feature>
<feature type="transmembrane region" description="Helical" evidence="6">
    <location>
        <begin position="341"/>
        <end position="362"/>
    </location>
</feature>
<dbReference type="GeneID" id="2902344"/>
<feature type="transmembrane region" description="Helical" evidence="6">
    <location>
        <begin position="201"/>
        <end position="220"/>
    </location>
</feature>
<protein>
    <submittedName>
        <fullName evidence="8">DEHA2E02948p</fullName>
    </submittedName>
</protein>
<dbReference type="OrthoDB" id="10021397at2759"/>
<dbReference type="PANTHER" id="PTHR23501">
    <property type="entry name" value="MAJOR FACILITATOR SUPERFAMILY"/>
    <property type="match status" value="1"/>
</dbReference>
<proteinExistence type="inferred from homology"/>
<dbReference type="RefSeq" id="XP_459457.2">
    <property type="nucleotide sequence ID" value="XM_459457.1"/>
</dbReference>
<keyword evidence="4 6" id="KW-1133">Transmembrane helix</keyword>
<gene>
    <name evidence="8" type="ordered locus">DEHA2E02948g</name>
</gene>
<dbReference type="HOGENOM" id="CLU_000960_22_0_1"/>
<feature type="transmembrane region" description="Helical" evidence="6">
    <location>
        <begin position="302"/>
        <end position="321"/>
    </location>
</feature>
<dbReference type="KEGG" id="dha:DEHA2E02948g"/>
<dbReference type="OMA" id="ISYTGHY"/>
<comment type="similarity">
    <text evidence="2">Belongs to the major facilitator superfamily.</text>
</comment>
<dbReference type="InterPro" id="IPR036259">
    <property type="entry name" value="MFS_trans_sf"/>
</dbReference>
<evidence type="ECO:0000313" key="8">
    <source>
        <dbReference type="EMBL" id="CAG87673.2"/>
    </source>
</evidence>
<feature type="transmembrane region" description="Helical" evidence="6">
    <location>
        <begin position="143"/>
        <end position="162"/>
    </location>
</feature>
<dbReference type="PROSITE" id="PS00216">
    <property type="entry name" value="SUGAR_TRANSPORT_1"/>
    <property type="match status" value="1"/>
</dbReference>
<dbReference type="PANTHER" id="PTHR23501:SF78">
    <property type="entry name" value="MAJOR FACILITATOR SUPERFAMILY (MFS) PROFILE DOMAIN-CONTAINING PROTEIN-RELATED"/>
    <property type="match status" value="1"/>
</dbReference>
<name>Q6BQR3_DEBHA</name>
<dbReference type="GO" id="GO:0005886">
    <property type="term" value="C:plasma membrane"/>
    <property type="evidence" value="ECO:0007669"/>
    <property type="project" value="TreeGrafter"/>
</dbReference>
<feature type="transmembrane region" description="Helical" evidence="6">
    <location>
        <begin position="168"/>
        <end position="189"/>
    </location>
</feature>
<dbReference type="Proteomes" id="UP000000599">
    <property type="component" value="Chromosome E"/>
</dbReference>
<dbReference type="VEuPathDB" id="FungiDB:DEHA2E02948g"/>
<feature type="transmembrane region" description="Helical" evidence="6">
    <location>
        <begin position="374"/>
        <end position="396"/>
    </location>
</feature>
<feature type="transmembrane region" description="Helical" evidence="6">
    <location>
        <begin position="232"/>
        <end position="251"/>
    </location>
</feature>
<evidence type="ECO:0000313" key="9">
    <source>
        <dbReference type="Proteomes" id="UP000000599"/>
    </source>
</evidence>
<evidence type="ECO:0000256" key="5">
    <source>
        <dbReference type="ARBA" id="ARBA00023136"/>
    </source>
</evidence>
<dbReference type="InterPro" id="IPR011701">
    <property type="entry name" value="MFS"/>
</dbReference>
<evidence type="ECO:0000256" key="1">
    <source>
        <dbReference type="ARBA" id="ARBA00004141"/>
    </source>
</evidence>
<dbReference type="Gene3D" id="1.20.1250.20">
    <property type="entry name" value="MFS general substrate transporter like domains"/>
    <property type="match status" value="2"/>
</dbReference>
<accession>Q6BQR3</accession>
<dbReference type="InterPro" id="IPR020846">
    <property type="entry name" value="MFS_dom"/>
</dbReference>
<dbReference type="EMBL" id="CR382137">
    <property type="protein sequence ID" value="CAG87673.2"/>
    <property type="molecule type" value="Genomic_DNA"/>
</dbReference>
<comment type="subcellular location">
    <subcellularLocation>
        <location evidence="1">Membrane</location>
        <topology evidence="1">Multi-pass membrane protein</topology>
    </subcellularLocation>
</comment>
<dbReference type="PROSITE" id="PS50850">
    <property type="entry name" value="MFS"/>
    <property type="match status" value="1"/>
</dbReference>
<evidence type="ECO:0000256" key="2">
    <source>
        <dbReference type="ARBA" id="ARBA00008335"/>
    </source>
</evidence>
<evidence type="ECO:0000259" key="7">
    <source>
        <dbReference type="PROSITE" id="PS50850"/>
    </source>
</evidence>
<dbReference type="SUPFAM" id="SSF103473">
    <property type="entry name" value="MFS general substrate transporter"/>
    <property type="match status" value="1"/>
</dbReference>
<dbReference type="eggNOG" id="KOG0254">
    <property type="taxonomic scope" value="Eukaryota"/>
</dbReference>
<feature type="transmembrane region" description="Helical" evidence="6">
    <location>
        <begin position="553"/>
        <end position="571"/>
    </location>
</feature>
<feature type="transmembrane region" description="Helical" evidence="6">
    <location>
        <begin position="432"/>
        <end position="457"/>
    </location>
</feature>
<keyword evidence="9" id="KW-1185">Reference proteome</keyword>
<dbReference type="InterPro" id="IPR005829">
    <property type="entry name" value="Sugar_transporter_CS"/>
</dbReference>
<evidence type="ECO:0000256" key="3">
    <source>
        <dbReference type="ARBA" id="ARBA00022692"/>
    </source>
</evidence>
<evidence type="ECO:0000256" key="4">
    <source>
        <dbReference type="ARBA" id="ARBA00022989"/>
    </source>
</evidence>